<proteinExistence type="predicted"/>
<dbReference type="PANTHER" id="PTHR47566:SF1">
    <property type="entry name" value="PROTEIN NUD1"/>
    <property type="match status" value="1"/>
</dbReference>
<dbReference type="RefSeq" id="WP_311332757.1">
    <property type="nucleotide sequence ID" value="NZ_JAVRHZ010000003.1"/>
</dbReference>
<name>A0ABU2YEY6_9FLAO</name>
<gene>
    <name evidence="5" type="ORF">RM538_07315</name>
</gene>
<dbReference type="InterPro" id="IPR052574">
    <property type="entry name" value="CDIRP"/>
</dbReference>
<dbReference type="InterPro" id="IPR001611">
    <property type="entry name" value="Leu-rich_rpt"/>
</dbReference>
<dbReference type="Pfam" id="PF18962">
    <property type="entry name" value="Por_Secre_tail"/>
    <property type="match status" value="1"/>
</dbReference>
<evidence type="ECO:0000259" key="4">
    <source>
        <dbReference type="Pfam" id="PF18962"/>
    </source>
</evidence>
<evidence type="ECO:0000256" key="2">
    <source>
        <dbReference type="ARBA" id="ARBA00022729"/>
    </source>
</evidence>
<sequence>MNFKKLYPLLIIFFIWEQPLCAQIINFPDPNFKDALVNSPCVSFTGDCDDPSLIDADFNDDGEIDMMEAELIQVLCFSNVNNITSVEGIEHFVNLNYLSVGVNDLTSLDVSQNTLLEYIGCPSNEITSINLGDNPNLIELSCSNNLLTSIDISQNPNLEVLNVSSNTLNSISVSSNVNLKRLTIRNNNLNDMDISQNINLESISIQENSLTTLDISNNINLMSFNISGNQFTELPDITNNPLLAGISCADNFLTELHVDEAVNPNITLLSCVNNLITQITIPTTVEQLNIRENPITGEIDLTQMTALWSARLNDTQISGLNIQNGANDMLQIFDVFNTPNLSCIQVDDVQAIQQGGFPYNNWDVDNTLVFSENCSELGVEDTLENSIGVFPNPVANFLYVTTISNYAFTNFTIHNLQGEVVKKGKYTLSIDMSKLSTGIYFITVETDDSSITKKIIKK</sequence>
<comment type="caution">
    <text evidence="5">The sequence shown here is derived from an EMBL/GenBank/DDBJ whole genome shotgun (WGS) entry which is preliminary data.</text>
</comment>
<evidence type="ECO:0000256" key="1">
    <source>
        <dbReference type="ARBA" id="ARBA00022614"/>
    </source>
</evidence>
<keyword evidence="1" id="KW-0433">Leucine-rich repeat</keyword>
<feature type="domain" description="Secretion system C-terminal sorting" evidence="4">
    <location>
        <begin position="389"/>
        <end position="456"/>
    </location>
</feature>
<keyword evidence="3" id="KW-0677">Repeat</keyword>
<dbReference type="InterPro" id="IPR032675">
    <property type="entry name" value="LRR_dom_sf"/>
</dbReference>
<keyword evidence="6" id="KW-1185">Reference proteome</keyword>
<dbReference type="PANTHER" id="PTHR47566">
    <property type="match status" value="1"/>
</dbReference>
<dbReference type="NCBIfam" id="TIGR04183">
    <property type="entry name" value="Por_Secre_tail"/>
    <property type="match status" value="1"/>
</dbReference>
<dbReference type="EMBL" id="JAVRHZ010000003">
    <property type="protein sequence ID" value="MDT0555805.1"/>
    <property type="molecule type" value="Genomic_DNA"/>
</dbReference>
<accession>A0ABU2YEY6</accession>
<dbReference type="InterPro" id="IPR026444">
    <property type="entry name" value="Secre_tail"/>
</dbReference>
<dbReference type="Gene3D" id="3.80.10.10">
    <property type="entry name" value="Ribonuclease Inhibitor"/>
    <property type="match status" value="1"/>
</dbReference>
<evidence type="ECO:0000313" key="5">
    <source>
        <dbReference type="EMBL" id="MDT0555805.1"/>
    </source>
</evidence>
<dbReference type="PROSITE" id="PS51450">
    <property type="entry name" value="LRR"/>
    <property type="match status" value="1"/>
</dbReference>
<dbReference type="Proteomes" id="UP001254488">
    <property type="component" value="Unassembled WGS sequence"/>
</dbReference>
<organism evidence="5 6">
    <name type="scientific">Patiriisocius hiemis</name>
    <dbReference type="NCBI Taxonomy" id="3075604"/>
    <lineage>
        <taxon>Bacteria</taxon>
        <taxon>Pseudomonadati</taxon>
        <taxon>Bacteroidota</taxon>
        <taxon>Flavobacteriia</taxon>
        <taxon>Flavobacteriales</taxon>
        <taxon>Flavobacteriaceae</taxon>
        <taxon>Patiriisocius</taxon>
    </lineage>
</organism>
<evidence type="ECO:0000313" key="6">
    <source>
        <dbReference type="Proteomes" id="UP001254488"/>
    </source>
</evidence>
<protein>
    <submittedName>
        <fullName evidence="5">T9SS type A sorting domain-containing protein</fullName>
    </submittedName>
</protein>
<reference evidence="5 6" key="1">
    <citation type="submission" date="2023-09" db="EMBL/GenBank/DDBJ databases">
        <authorList>
            <person name="Rey-Velasco X."/>
        </authorList>
    </citation>
    <scope>NUCLEOTIDE SEQUENCE [LARGE SCALE GENOMIC DNA]</scope>
    <source>
        <strain evidence="5 6">W242</strain>
    </source>
</reference>
<keyword evidence="2" id="KW-0732">Signal</keyword>
<evidence type="ECO:0000256" key="3">
    <source>
        <dbReference type="ARBA" id="ARBA00022737"/>
    </source>
</evidence>
<dbReference type="SUPFAM" id="SSF52058">
    <property type="entry name" value="L domain-like"/>
    <property type="match status" value="1"/>
</dbReference>